<accession>A0A1V4AXB0</accession>
<evidence type="ECO:0000313" key="1">
    <source>
        <dbReference type="EMBL" id="OOP57763.1"/>
    </source>
</evidence>
<sequence>MTMNFNELPEFAKEFKRMTKKYKSLPDDLEEFKRVIAVEPLGNSKHFNIITKNDRCTVVKARLFCRYLKGSSLRIIYAFHSNDLRVDFIEIYYKGDKENENNERIKAHLNNL</sequence>
<reference evidence="1 2" key="1">
    <citation type="journal article" date="2017" name="Water Res.">
        <title>Discovery and metagenomic analysis of an anammox bacterial enrichment related to Candidatus "Brocadia caroliniensis" in a full-scale glycerol-fed nitritation-denitritation separate centrate treatment process.</title>
        <authorList>
            <person name="Park H."/>
            <person name="Brotto A.C."/>
            <person name="van Loosdrecht M.C."/>
            <person name="Chandran K."/>
        </authorList>
    </citation>
    <scope>NUCLEOTIDE SEQUENCE [LARGE SCALE GENOMIC DNA]</scope>
    <source>
        <strain evidence="1">26THWARD</strain>
    </source>
</reference>
<comment type="caution">
    <text evidence="1">The sequence shown here is derived from an EMBL/GenBank/DDBJ whole genome shotgun (WGS) entry which is preliminary data.</text>
</comment>
<evidence type="ECO:0008006" key="3">
    <source>
        <dbReference type="Google" id="ProtNLM"/>
    </source>
</evidence>
<proteinExistence type="predicted"/>
<protein>
    <recommendedName>
        <fullName evidence="3">Addiction module toxin RelE</fullName>
    </recommendedName>
</protein>
<gene>
    <name evidence="1" type="ORF">AYP45_01570</name>
</gene>
<dbReference type="AlphaFoldDB" id="A0A1V4AXB0"/>
<dbReference type="EMBL" id="AYTS01000015">
    <property type="protein sequence ID" value="OOP57763.1"/>
    <property type="molecule type" value="Genomic_DNA"/>
</dbReference>
<dbReference type="Proteomes" id="UP000189681">
    <property type="component" value="Unassembled WGS sequence"/>
</dbReference>
<name>A0A1V4AXB0_9BACT</name>
<organism evidence="1 2">
    <name type="scientific">Candidatus Brocadia carolinensis</name>
    <dbReference type="NCBI Taxonomy" id="1004156"/>
    <lineage>
        <taxon>Bacteria</taxon>
        <taxon>Pseudomonadati</taxon>
        <taxon>Planctomycetota</taxon>
        <taxon>Candidatus Brocadiia</taxon>
        <taxon>Candidatus Brocadiales</taxon>
        <taxon>Candidatus Brocadiaceae</taxon>
        <taxon>Candidatus Brocadia</taxon>
    </lineage>
</organism>
<evidence type="ECO:0000313" key="2">
    <source>
        <dbReference type="Proteomes" id="UP000189681"/>
    </source>
</evidence>